<keyword evidence="2" id="KW-0496">Mitochondrion</keyword>
<dbReference type="EMBL" id="MW619689">
    <property type="protein sequence ID" value="UPL65847.1"/>
    <property type="molecule type" value="Genomic_DNA"/>
</dbReference>
<keyword evidence="1" id="KW-0812">Transmembrane</keyword>
<protein>
    <submittedName>
        <fullName evidence="2">ATPase subunit 8</fullName>
    </submittedName>
</protein>
<accession>A0A8T9ZXR1</accession>
<dbReference type="AlphaFoldDB" id="A0A8T9ZXR1"/>
<name>A0A8T9ZXR1_9HEMI</name>
<organism evidence="2">
    <name type="scientific">Cantacader sp</name>
    <dbReference type="NCBI Taxonomy" id="2931283"/>
    <lineage>
        <taxon>Eukaryota</taxon>
        <taxon>Metazoa</taxon>
        <taxon>Ecdysozoa</taxon>
        <taxon>Arthropoda</taxon>
        <taxon>Hexapoda</taxon>
        <taxon>Insecta</taxon>
        <taxon>Pterygota</taxon>
        <taxon>Neoptera</taxon>
        <taxon>Paraneoptera</taxon>
        <taxon>Hemiptera</taxon>
        <taxon>Heteroptera</taxon>
        <taxon>Panheteroptera</taxon>
        <taxon>Cimicomorpha</taxon>
        <taxon>Tingidae</taxon>
        <taxon>Cantacader</taxon>
    </lineage>
</organism>
<evidence type="ECO:0000313" key="2">
    <source>
        <dbReference type="EMBL" id="UPL65847.1"/>
    </source>
</evidence>
<proteinExistence type="predicted"/>
<feature type="transmembrane region" description="Helical" evidence="1">
    <location>
        <begin position="6"/>
        <end position="30"/>
    </location>
</feature>
<evidence type="ECO:0000256" key="1">
    <source>
        <dbReference type="SAM" id="Phobius"/>
    </source>
</evidence>
<keyword evidence="1" id="KW-1133">Transmembrane helix</keyword>
<sequence>MPQMSPMMWTTLSMLTLITIMTLVMTNFFIKNFNFNMKKSNKLNKTINWKW</sequence>
<reference evidence="2" key="1">
    <citation type="journal article" date="2022" name="Cladistics">
        <title>Diversification of the phytophagous lineages of true bugs (Insecta: Hemiptera: Heteroptera) shortly after that of the flowering plants.</title>
        <authorList>
            <person name="Ye F."/>
            <person name="Kment P."/>
            <person name="Redei D."/>
            <person name="Luo J.Y."/>
            <person name="Wang Y.H."/>
            <person name="Kuechler S.M."/>
            <person name="Zhang W.W."/>
            <person name="Chen P.P."/>
            <person name="Wu H.Y."/>
            <person name="Wu Y.Z."/>
            <person name="Sun X.Y."/>
            <person name="Ding L."/>
            <person name="Wang Y.R."/>
            <person name="Xie Q."/>
        </authorList>
    </citation>
    <scope>NUCLEOTIDE SEQUENCE</scope>
</reference>
<geneLocation type="mitochondrion" evidence="2"/>
<keyword evidence="1" id="KW-0472">Membrane</keyword>